<accession>A0ACC1PHS4</accession>
<evidence type="ECO:0000313" key="1">
    <source>
        <dbReference type="EMBL" id="KAJ2992257.1"/>
    </source>
</evidence>
<proteinExistence type="predicted"/>
<gene>
    <name evidence="1" type="ORF">NUW54_g7980</name>
</gene>
<sequence length="168" mass="19354">MPRRARIAMGSVTIPSSSYTPPPEVREEAMLLIRANLFSLPPTVIERICEILHEEKTRWGMQALASFSRTCWAINVLAQGVLWRTLPSIAPLLRTLPADLCLFRSQVIAMDGSIVPSSIEFLRDPDYRDFHRFRMYATLVQELRVDQEWWPFAPVRVDFGVCMCKNRT</sequence>
<evidence type="ECO:0000313" key="2">
    <source>
        <dbReference type="Proteomes" id="UP001144978"/>
    </source>
</evidence>
<keyword evidence="2" id="KW-1185">Reference proteome</keyword>
<dbReference type="EMBL" id="JANSHE010002398">
    <property type="protein sequence ID" value="KAJ2992257.1"/>
    <property type="molecule type" value="Genomic_DNA"/>
</dbReference>
<dbReference type="Proteomes" id="UP001144978">
    <property type="component" value="Unassembled WGS sequence"/>
</dbReference>
<reference evidence="1" key="1">
    <citation type="submission" date="2022-08" db="EMBL/GenBank/DDBJ databases">
        <title>Genome Sequence of Pycnoporus sanguineus.</title>
        <authorList>
            <person name="Buettner E."/>
        </authorList>
    </citation>
    <scope>NUCLEOTIDE SEQUENCE</scope>
    <source>
        <strain evidence="1">CG-C14</strain>
    </source>
</reference>
<protein>
    <submittedName>
        <fullName evidence="1">Uncharacterized protein</fullName>
    </submittedName>
</protein>
<organism evidence="1 2">
    <name type="scientific">Trametes sanguinea</name>
    <dbReference type="NCBI Taxonomy" id="158606"/>
    <lineage>
        <taxon>Eukaryota</taxon>
        <taxon>Fungi</taxon>
        <taxon>Dikarya</taxon>
        <taxon>Basidiomycota</taxon>
        <taxon>Agaricomycotina</taxon>
        <taxon>Agaricomycetes</taxon>
        <taxon>Polyporales</taxon>
        <taxon>Polyporaceae</taxon>
        <taxon>Trametes</taxon>
    </lineage>
</organism>
<name>A0ACC1PHS4_9APHY</name>
<comment type="caution">
    <text evidence="1">The sequence shown here is derived from an EMBL/GenBank/DDBJ whole genome shotgun (WGS) entry which is preliminary data.</text>
</comment>